<gene>
    <name evidence="17" type="ORF">CHS0354_031495</name>
</gene>
<dbReference type="FunFam" id="1.10.1140.10:FF:000001">
    <property type="entry name" value="ATP synthase subunit beta"/>
    <property type="match status" value="1"/>
</dbReference>
<dbReference type="GO" id="GO:0042776">
    <property type="term" value="P:proton motive force-driven mitochondrial ATP synthesis"/>
    <property type="evidence" value="ECO:0007669"/>
    <property type="project" value="TreeGrafter"/>
</dbReference>
<evidence type="ECO:0000256" key="3">
    <source>
        <dbReference type="ARBA" id="ARBA00022448"/>
    </source>
</evidence>
<dbReference type="HAMAP" id="MF_01347">
    <property type="entry name" value="ATP_synth_beta_bact"/>
    <property type="match status" value="1"/>
</dbReference>
<dbReference type="Gene3D" id="3.40.50.300">
    <property type="entry name" value="P-loop containing nucleotide triphosphate hydrolases"/>
    <property type="match status" value="1"/>
</dbReference>
<evidence type="ECO:0000256" key="14">
    <source>
        <dbReference type="ARBA" id="ARBA00023310"/>
    </source>
</evidence>
<evidence type="ECO:0000256" key="8">
    <source>
        <dbReference type="ARBA" id="ARBA00022946"/>
    </source>
</evidence>
<keyword evidence="5" id="KW-0375">Hydrogen ion transport</keyword>
<dbReference type="InterPro" id="IPR024034">
    <property type="entry name" value="ATPase_F1/V1_b/a_C"/>
</dbReference>
<dbReference type="NCBIfam" id="TIGR01039">
    <property type="entry name" value="atpD"/>
    <property type="match status" value="1"/>
</dbReference>
<accession>A0AAE0VVA2</accession>
<evidence type="ECO:0000313" key="18">
    <source>
        <dbReference type="Proteomes" id="UP001195483"/>
    </source>
</evidence>
<dbReference type="InterPro" id="IPR055190">
    <property type="entry name" value="ATP-synt_VA_C"/>
</dbReference>
<evidence type="ECO:0000256" key="15">
    <source>
        <dbReference type="RuleBase" id="RU003553"/>
    </source>
</evidence>
<evidence type="ECO:0000256" key="13">
    <source>
        <dbReference type="ARBA" id="ARBA00023196"/>
    </source>
</evidence>
<dbReference type="InterPro" id="IPR000194">
    <property type="entry name" value="ATPase_F1/V1/A1_a/bsu_nucl-bd"/>
</dbReference>
<comment type="similarity">
    <text evidence="2">Belongs to the ATPase alpha/beta chains family.</text>
</comment>
<evidence type="ECO:0000256" key="2">
    <source>
        <dbReference type="ARBA" id="ARBA00008936"/>
    </source>
</evidence>
<keyword evidence="7 15" id="KW-0067">ATP-binding</keyword>
<protein>
    <recommendedName>
        <fullName evidence="15">ATP synthase subunit beta</fullName>
        <ecNumber evidence="15">7.1.2.2</ecNumber>
    </recommendedName>
</protein>
<keyword evidence="9" id="KW-1278">Translocase</keyword>
<keyword evidence="8" id="KW-0809">Transit peptide</keyword>
<evidence type="ECO:0000256" key="4">
    <source>
        <dbReference type="ARBA" id="ARBA00022741"/>
    </source>
</evidence>
<dbReference type="InterPro" id="IPR005722">
    <property type="entry name" value="ATP_synth_F1_bsu"/>
</dbReference>
<sequence length="523" mass="56356">MHAVRRTCIGALKASKGFLLTPSTHNAAFKALPGCIIAHKKYASEAVKAKPGLAVGKIVAVIGAVVDVQFEDSLPPILNALEVDKRSPRLVLEVAQHLGENVVRTIAMDGTEGLVRGQVCRDVGTPIRIPVGPATLGRIMNVIGEPIDERGPIKTDKYSGIHQDAPEFVEMSVNQEILETGIKVVDLLAPYAKGGKIGLFGGAGVGKTVLIMELINNVAKAHGGYSVFAGVGERTREGNDLYHEMITTKVISLKDDTSKVSLVYGQMNEPPGARARVALTGLTVAEYFRDQEGQDVLLFIDNIFRFTQAGSEVSALLGRIPSAVGYQPTLATDMGTMQERITTTKKGSITSVQAIYVPADDLTDPAPATTFAHLDATTVLSRGIAELGIYPAVDPLDSISRILDPNVIGMEHYLVARGVQKILQDYKSLQDIIAILGMDELSEEDKLTVARARKIQKFLSQPFQVAEVFTGSEGKYVPLKETIKGFAAILKGEYDHLPEVAFYMVGPIEEVVAKAERLAQEQS</sequence>
<dbReference type="GO" id="GO:0046933">
    <property type="term" value="F:proton-transporting ATP synthase activity, rotational mechanism"/>
    <property type="evidence" value="ECO:0007669"/>
    <property type="project" value="InterPro"/>
</dbReference>
<keyword evidence="11" id="KW-0496">Mitochondrion</keyword>
<dbReference type="EC" id="7.1.2.2" evidence="15"/>
<keyword evidence="10" id="KW-0406">Ion transport</keyword>
<feature type="domain" description="AAA+ ATPase" evidence="16">
    <location>
        <begin position="193"/>
        <end position="377"/>
    </location>
</feature>
<dbReference type="PANTHER" id="PTHR15184">
    <property type="entry name" value="ATP SYNTHASE"/>
    <property type="match status" value="1"/>
</dbReference>
<dbReference type="GO" id="GO:0045259">
    <property type="term" value="C:proton-transporting ATP synthase complex"/>
    <property type="evidence" value="ECO:0007669"/>
    <property type="project" value="UniProtKB-KW"/>
</dbReference>
<dbReference type="FunFam" id="2.40.10.170:FF:000004">
    <property type="entry name" value="ATP synthase subunit beta"/>
    <property type="match status" value="1"/>
</dbReference>
<evidence type="ECO:0000313" key="17">
    <source>
        <dbReference type="EMBL" id="KAK3591988.1"/>
    </source>
</evidence>
<dbReference type="EMBL" id="JAEAOA010001885">
    <property type="protein sequence ID" value="KAK3591988.1"/>
    <property type="molecule type" value="Genomic_DNA"/>
</dbReference>
<dbReference type="SMART" id="SM00382">
    <property type="entry name" value="AAA"/>
    <property type="match status" value="1"/>
</dbReference>
<dbReference type="SUPFAM" id="SSF47917">
    <property type="entry name" value="C-terminal domain of alpha and beta subunits of F1 ATP synthase"/>
    <property type="match status" value="1"/>
</dbReference>
<dbReference type="PIRSF" id="PIRSF039072">
    <property type="entry name" value="ATPase_subunit_beta"/>
    <property type="match status" value="1"/>
</dbReference>
<evidence type="ECO:0000256" key="12">
    <source>
        <dbReference type="ARBA" id="ARBA00023136"/>
    </source>
</evidence>
<dbReference type="InterPro" id="IPR050053">
    <property type="entry name" value="ATPase_alpha/beta_chains"/>
</dbReference>
<dbReference type="Pfam" id="PF00006">
    <property type="entry name" value="ATP-synt_ab"/>
    <property type="match status" value="1"/>
</dbReference>
<keyword evidence="18" id="KW-1185">Reference proteome</keyword>
<keyword evidence="3" id="KW-0813">Transport</keyword>
<organism evidence="17 18">
    <name type="scientific">Potamilus streckersoni</name>
    <dbReference type="NCBI Taxonomy" id="2493646"/>
    <lineage>
        <taxon>Eukaryota</taxon>
        <taxon>Metazoa</taxon>
        <taxon>Spiralia</taxon>
        <taxon>Lophotrochozoa</taxon>
        <taxon>Mollusca</taxon>
        <taxon>Bivalvia</taxon>
        <taxon>Autobranchia</taxon>
        <taxon>Heteroconchia</taxon>
        <taxon>Palaeoheterodonta</taxon>
        <taxon>Unionida</taxon>
        <taxon>Unionoidea</taxon>
        <taxon>Unionidae</taxon>
        <taxon>Ambleminae</taxon>
        <taxon>Lampsilini</taxon>
        <taxon>Potamilus</taxon>
    </lineage>
</organism>
<dbReference type="InterPro" id="IPR003593">
    <property type="entry name" value="AAA+_ATPase"/>
</dbReference>
<dbReference type="Gene3D" id="1.10.1140.10">
    <property type="entry name" value="Bovine Mitochondrial F1-atpase, Atp Synthase Beta Chain, Chain D, domain 3"/>
    <property type="match status" value="1"/>
</dbReference>
<dbReference type="FunFam" id="3.40.50.300:FF:000026">
    <property type="entry name" value="ATP synthase subunit beta"/>
    <property type="match status" value="1"/>
</dbReference>
<evidence type="ECO:0000256" key="9">
    <source>
        <dbReference type="ARBA" id="ARBA00022967"/>
    </source>
</evidence>
<reference evidence="17" key="3">
    <citation type="submission" date="2023-05" db="EMBL/GenBank/DDBJ databases">
        <authorList>
            <person name="Smith C.H."/>
        </authorList>
    </citation>
    <scope>NUCLEOTIDE SEQUENCE</scope>
    <source>
        <strain evidence="17">CHS0354</strain>
        <tissue evidence="17">Mantle</tissue>
    </source>
</reference>
<evidence type="ECO:0000256" key="5">
    <source>
        <dbReference type="ARBA" id="ARBA00022781"/>
    </source>
</evidence>
<evidence type="ECO:0000256" key="6">
    <source>
        <dbReference type="ARBA" id="ARBA00022792"/>
    </source>
</evidence>
<name>A0AAE0VVA2_9BIVA</name>
<dbReference type="AlphaFoldDB" id="A0AAE0VVA2"/>
<keyword evidence="4 15" id="KW-0547">Nucleotide-binding</keyword>
<comment type="subunit">
    <text evidence="15">F-type ATPases have 2 components, CF(1) - the catalytic core - and CF(0) - the membrane proton channel. CF(1) and CF(0) have multiple subunits.</text>
</comment>
<evidence type="ECO:0000259" key="16">
    <source>
        <dbReference type="SMART" id="SM00382"/>
    </source>
</evidence>
<comment type="caution">
    <text evidence="17">The sequence shown here is derived from an EMBL/GenBank/DDBJ whole genome shotgun (WGS) entry which is preliminary data.</text>
</comment>
<keyword evidence="12" id="KW-0472">Membrane</keyword>
<reference evidence="17" key="2">
    <citation type="journal article" date="2021" name="Genome Biol. Evol.">
        <title>Developing a high-quality reference genome for a parasitic bivalve with doubly uniparental inheritance (Bivalvia: Unionida).</title>
        <authorList>
            <person name="Smith C.H."/>
        </authorList>
    </citation>
    <scope>NUCLEOTIDE SEQUENCE</scope>
    <source>
        <strain evidence="17">CHS0354</strain>
        <tissue evidence="17">Mantle</tissue>
    </source>
</reference>
<dbReference type="InterPro" id="IPR020003">
    <property type="entry name" value="ATPase_a/bsu_AS"/>
</dbReference>
<proteinExistence type="inferred from homology"/>
<dbReference type="CDD" id="cd01133">
    <property type="entry name" value="F1-ATPase_beta_CD"/>
    <property type="match status" value="1"/>
</dbReference>
<keyword evidence="6" id="KW-0999">Mitochondrion inner membrane</keyword>
<evidence type="ECO:0000256" key="1">
    <source>
        <dbReference type="ARBA" id="ARBA00004273"/>
    </source>
</evidence>
<evidence type="ECO:0000256" key="7">
    <source>
        <dbReference type="ARBA" id="ARBA00022840"/>
    </source>
</evidence>
<dbReference type="Proteomes" id="UP001195483">
    <property type="component" value="Unassembled WGS sequence"/>
</dbReference>
<dbReference type="FunFam" id="3.40.50.12240:FF:000006">
    <property type="entry name" value="ATP synthase subunit beta"/>
    <property type="match status" value="1"/>
</dbReference>
<evidence type="ECO:0000256" key="10">
    <source>
        <dbReference type="ARBA" id="ARBA00023065"/>
    </source>
</evidence>
<dbReference type="GO" id="GO:0005743">
    <property type="term" value="C:mitochondrial inner membrane"/>
    <property type="evidence" value="ECO:0007669"/>
    <property type="project" value="UniProtKB-SubCell"/>
</dbReference>
<dbReference type="Pfam" id="PF02874">
    <property type="entry name" value="ATP-synt_ab_N"/>
    <property type="match status" value="1"/>
</dbReference>
<dbReference type="Pfam" id="PF22919">
    <property type="entry name" value="ATP-synt_VA_C"/>
    <property type="match status" value="1"/>
</dbReference>
<dbReference type="SUPFAM" id="SSF50615">
    <property type="entry name" value="N-terminal domain of alpha and beta subunits of F1 ATP synthase"/>
    <property type="match status" value="1"/>
</dbReference>
<dbReference type="PANTHER" id="PTHR15184:SF71">
    <property type="entry name" value="ATP SYNTHASE SUBUNIT BETA, MITOCHONDRIAL"/>
    <property type="match status" value="1"/>
</dbReference>
<dbReference type="InterPro" id="IPR004100">
    <property type="entry name" value="ATPase_F1/V1/A1_a/bsu_N"/>
</dbReference>
<keyword evidence="14 15" id="KW-0066">ATP synthesis</keyword>
<comment type="function">
    <text evidence="15">Produces ATP from ADP in the presence of a proton gradient across the membrane.</text>
</comment>
<evidence type="ECO:0000256" key="11">
    <source>
        <dbReference type="ARBA" id="ARBA00023128"/>
    </source>
</evidence>
<dbReference type="GO" id="GO:0005524">
    <property type="term" value="F:ATP binding"/>
    <property type="evidence" value="ECO:0007669"/>
    <property type="project" value="UniProtKB-KW"/>
</dbReference>
<comment type="subcellular location">
    <subcellularLocation>
        <location evidence="1">Mitochondrion inner membrane</location>
    </subcellularLocation>
</comment>
<reference evidence="17" key="1">
    <citation type="journal article" date="2021" name="Genome Biol. Evol.">
        <title>A High-Quality Reference Genome for a Parasitic Bivalve with Doubly Uniparental Inheritance (Bivalvia: Unionida).</title>
        <authorList>
            <person name="Smith C.H."/>
        </authorList>
    </citation>
    <scope>NUCLEOTIDE SEQUENCE</scope>
    <source>
        <strain evidence="17">CHS0354</strain>
    </source>
</reference>
<dbReference type="Gene3D" id="2.40.10.170">
    <property type="match status" value="1"/>
</dbReference>
<dbReference type="PROSITE" id="PS00152">
    <property type="entry name" value="ATPASE_ALPHA_BETA"/>
    <property type="match status" value="1"/>
</dbReference>
<dbReference type="CDD" id="cd18115">
    <property type="entry name" value="ATP-synt_F1_beta_N"/>
    <property type="match status" value="1"/>
</dbReference>
<dbReference type="SUPFAM" id="SSF52540">
    <property type="entry name" value="P-loop containing nucleoside triphosphate hydrolases"/>
    <property type="match status" value="1"/>
</dbReference>
<dbReference type="InterPro" id="IPR027417">
    <property type="entry name" value="P-loop_NTPase"/>
</dbReference>
<dbReference type="CDD" id="cd18110">
    <property type="entry name" value="ATP-synt_F1_beta_C"/>
    <property type="match status" value="1"/>
</dbReference>
<dbReference type="InterPro" id="IPR036121">
    <property type="entry name" value="ATPase_F1/V1/A1_a/bsu_N_sf"/>
</dbReference>
<keyword evidence="13 15" id="KW-0139">CF(1)</keyword>
<comment type="catalytic activity">
    <reaction evidence="15">
        <text>ATP + H2O + 4 H(+)(in) = ADP + phosphate + 5 H(+)(out)</text>
        <dbReference type="Rhea" id="RHEA:57720"/>
        <dbReference type="ChEBI" id="CHEBI:15377"/>
        <dbReference type="ChEBI" id="CHEBI:15378"/>
        <dbReference type="ChEBI" id="CHEBI:30616"/>
        <dbReference type="ChEBI" id="CHEBI:43474"/>
        <dbReference type="ChEBI" id="CHEBI:456216"/>
        <dbReference type="EC" id="7.1.2.2"/>
    </reaction>
</comment>